<evidence type="ECO:0000313" key="2">
    <source>
        <dbReference type="EMBL" id="CAI9163675.1"/>
    </source>
</evidence>
<proteinExistence type="predicted"/>
<gene>
    <name evidence="2" type="ORF">MRATA1EN1_LOCUS12637</name>
</gene>
<evidence type="ECO:0000313" key="3">
    <source>
        <dbReference type="Proteomes" id="UP001176941"/>
    </source>
</evidence>
<dbReference type="Proteomes" id="UP001176941">
    <property type="component" value="Chromosome 21"/>
</dbReference>
<reference evidence="2" key="1">
    <citation type="submission" date="2023-04" db="EMBL/GenBank/DDBJ databases">
        <authorList>
            <consortium name="ELIXIR-Norway"/>
        </authorList>
    </citation>
    <scope>NUCLEOTIDE SEQUENCE [LARGE SCALE GENOMIC DNA]</scope>
</reference>
<organism evidence="2 3">
    <name type="scientific">Rangifer tarandus platyrhynchus</name>
    <name type="common">Svalbard reindeer</name>
    <dbReference type="NCBI Taxonomy" id="3082113"/>
    <lineage>
        <taxon>Eukaryota</taxon>
        <taxon>Metazoa</taxon>
        <taxon>Chordata</taxon>
        <taxon>Craniata</taxon>
        <taxon>Vertebrata</taxon>
        <taxon>Euteleostomi</taxon>
        <taxon>Mammalia</taxon>
        <taxon>Eutheria</taxon>
        <taxon>Laurasiatheria</taxon>
        <taxon>Artiodactyla</taxon>
        <taxon>Ruminantia</taxon>
        <taxon>Pecora</taxon>
        <taxon>Cervidae</taxon>
        <taxon>Odocoileinae</taxon>
        <taxon>Rangifer</taxon>
    </lineage>
</organism>
<evidence type="ECO:0000256" key="1">
    <source>
        <dbReference type="SAM" id="MobiDB-lite"/>
    </source>
</evidence>
<sequence length="109" mass="11839">MEQGSELFCCLEPENLVRGWSFSLENVPPVHTPHSPRLQGELLNAGVPLGPNTTPQGWPSEEPIHSQCSPHSAFSESPTELIDAMDPGPSESMWMPQGSLKSVLSSQKC</sequence>
<keyword evidence="3" id="KW-1185">Reference proteome</keyword>
<feature type="compositionally biased region" description="Polar residues" evidence="1">
    <location>
        <begin position="66"/>
        <end position="78"/>
    </location>
</feature>
<accession>A0ABN8YQ12</accession>
<dbReference type="EMBL" id="OX459957">
    <property type="protein sequence ID" value="CAI9163675.1"/>
    <property type="molecule type" value="Genomic_DNA"/>
</dbReference>
<protein>
    <submittedName>
        <fullName evidence="2">Uncharacterized protein</fullName>
    </submittedName>
</protein>
<feature type="region of interest" description="Disordered" evidence="1">
    <location>
        <begin position="31"/>
        <end position="109"/>
    </location>
</feature>
<feature type="compositionally biased region" description="Polar residues" evidence="1">
    <location>
        <begin position="99"/>
        <end position="109"/>
    </location>
</feature>
<name>A0ABN8YQ12_RANTA</name>